<keyword evidence="5 11" id="KW-0349">Heme</keyword>
<dbReference type="Proteomes" id="UP000887013">
    <property type="component" value="Unassembled WGS sequence"/>
</dbReference>
<evidence type="ECO:0000256" key="3">
    <source>
        <dbReference type="ARBA" id="ARBA00004586"/>
    </source>
</evidence>
<evidence type="ECO:0000256" key="9">
    <source>
        <dbReference type="ARBA" id="ARBA00023033"/>
    </source>
</evidence>
<evidence type="ECO:0000256" key="2">
    <source>
        <dbReference type="ARBA" id="ARBA00003690"/>
    </source>
</evidence>
<evidence type="ECO:0000256" key="10">
    <source>
        <dbReference type="ARBA" id="ARBA00023136"/>
    </source>
</evidence>
<evidence type="ECO:0000313" key="14">
    <source>
        <dbReference type="Proteomes" id="UP000887013"/>
    </source>
</evidence>
<evidence type="ECO:0000256" key="12">
    <source>
        <dbReference type="RuleBase" id="RU000461"/>
    </source>
</evidence>
<dbReference type="EMBL" id="BMAW01050505">
    <property type="protein sequence ID" value="GFS75664.1"/>
    <property type="molecule type" value="Genomic_DNA"/>
</dbReference>
<dbReference type="PRINTS" id="PR00385">
    <property type="entry name" value="P450"/>
</dbReference>
<dbReference type="PANTHER" id="PTHR24291:SF189">
    <property type="entry name" value="CYTOCHROME P450 4C3-RELATED"/>
    <property type="match status" value="1"/>
</dbReference>
<dbReference type="OrthoDB" id="1470350at2759"/>
<keyword evidence="9 12" id="KW-0503">Monooxygenase</keyword>
<dbReference type="InterPro" id="IPR001128">
    <property type="entry name" value="Cyt_P450"/>
</dbReference>
<evidence type="ECO:0000256" key="7">
    <source>
        <dbReference type="ARBA" id="ARBA00022824"/>
    </source>
</evidence>
<dbReference type="InterPro" id="IPR050196">
    <property type="entry name" value="Cytochrome_P450_Monoox"/>
</dbReference>
<evidence type="ECO:0000256" key="8">
    <source>
        <dbReference type="ARBA" id="ARBA00023004"/>
    </source>
</evidence>
<keyword evidence="6 11" id="KW-0479">Metal-binding</keyword>
<dbReference type="SUPFAM" id="SSF48264">
    <property type="entry name" value="Cytochrome P450"/>
    <property type="match status" value="1"/>
</dbReference>
<dbReference type="InterPro" id="IPR002403">
    <property type="entry name" value="Cyt_P450_E_grp-IV"/>
</dbReference>
<keyword evidence="7" id="KW-0256">Endoplasmic reticulum</keyword>
<evidence type="ECO:0000313" key="13">
    <source>
        <dbReference type="EMBL" id="GFS75664.1"/>
    </source>
</evidence>
<evidence type="ECO:0000256" key="1">
    <source>
        <dbReference type="ARBA" id="ARBA00001971"/>
    </source>
</evidence>
<keyword evidence="12" id="KW-0560">Oxidoreductase</keyword>
<proteinExistence type="inferred from homology"/>
<dbReference type="AlphaFoldDB" id="A0A8X6T2S5"/>
<dbReference type="InterPro" id="IPR036396">
    <property type="entry name" value="Cyt_P450_sf"/>
</dbReference>
<protein>
    <submittedName>
        <fullName evidence="13">Cytochrome P450 4c3</fullName>
    </submittedName>
</protein>
<keyword evidence="8 11" id="KW-0408">Iron</keyword>
<dbReference type="PROSITE" id="PS00086">
    <property type="entry name" value="CYTOCHROME_P450"/>
    <property type="match status" value="1"/>
</dbReference>
<comment type="similarity">
    <text evidence="4 12">Belongs to the cytochrome P450 family.</text>
</comment>
<comment type="subcellular location">
    <subcellularLocation>
        <location evidence="3">Endoplasmic reticulum membrane</location>
    </subcellularLocation>
</comment>
<evidence type="ECO:0000256" key="11">
    <source>
        <dbReference type="PIRSR" id="PIRSR602403-1"/>
    </source>
</evidence>
<reference evidence="13" key="1">
    <citation type="submission" date="2020-08" db="EMBL/GenBank/DDBJ databases">
        <title>Multicomponent nature underlies the extraordinary mechanical properties of spider dragline silk.</title>
        <authorList>
            <person name="Kono N."/>
            <person name="Nakamura H."/>
            <person name="Mori M."/>
            <person name="Yoshida Y."/>
            <person name="Ohtoshi R."/>
            <person name="Malay A.D."/>
            <person name="Moran D.A.P."/>
            <person name="Tomita M."/>
            <person name="Numata K."/>
            <person name="Arakawa K."/>
        </authorList>
    </citation>
    <scope>NUCLEOTIDE SEQUENCE</scope>
</reference>
<comment type="cofactor">
    <cofactor evidence="1 11">
        <name>heme</name>
        <dbReference type="ChEBI" id="CHEBI:30413"/>
    </cofactor>
</comment>
<evidence type="ECO:0000256" key="6">
    <source>
        <dbReference type="ARBA" id="ARBA00022723"/>
    </source>
</evidence>
<comment type="caution">
    <text evidence="13">The sequence shown here is derived from an EMBL/GenBank/DDBJ whole genome shotgun (WGS) entry which is preliminary data.</text>
</comment>
<dbReference type="Gene3D" id="1.10.630.10">
    <property type="entry name" value="Cytochrome P450"/>
    <property type="match status" value="1"/>
</dbReference>
<dbReference type="GO" id="GO:0016705">
    <property type="term" value="F:oxidoreductase activity, acting on paired donors, with incorporation or reduction of molecular oxygen"/>
    <property type="evidence" value="ECO:0007669"/>
    <property type="project" value="InterPro"/>
</dbReference>
<evidence type="ECO:0000256" key="4">
    <source>
        <dbReference type="ARBA" id="ARBA00010617"/>
    </source>
</evidence>
<sequence length="156" mass="17512">MHPNIQRIWEVSRPKLTPLSPASMTANAAATITTKPSDAHEIGGYTVPKGSTLILPPILLHKDPEIFPDPEKFDPDRFSAENSINIPEYAYIPFSVGPRNCIGQRFAMMEMKTTISTILRSYRIQSLDSRDVALPVMRGTLRSSIPIRVRIRPRKS</sequence>
<dbReference type="PRINTS" id="PR00465">
    <property type="entry name" value="EP450IV"/>
</dbReference>
<dbReference type="GO" id="GO:0005789">
    <property type="term" value="C:endoplasmic reticulum membrane"/>
    <property type="evidence" value="ECO:0007669"/>
    <property type="project" value="UniProtKB-SubCell"/>
</dbReference>
<comment type="function">
    <text evidence="2">May be involved in the metabolism of insect hormones and in the breakdown of synthetic insecticides.</text>
</comment>
<dbReference type="Pfam" id="PF00067">
    <property type="entry name" value="p450"/>
    <property type="match status" value="1"/>
</dbReference>
<keyword evidence="10" id="KW-0472">Membrane</keyword>
<gene>
    <name evidence="13" type="primary">Cyp4c3</name>
    <name evidence="13" type="ORF">NPIL_324701</name>
</gene>
<dbReference type="GO" id="GO:0005506">
    <property type="term" value="F:iron ion binding"/>
    <property type="evidence" value="ECO:0007669"/>
    <property type="project" value="InterPro"/>
</dbReference>
<name>A0A8X6T2S5_NEPPI</name>
<accession>A0A8X6T2S5</accession>
<keyword evidence="14" id="KW-1185">Reference proteome</keyword>
<organism evidence="13 14">
    <name type="scientific">Nephila pilipes</name>
    <name type="common">Giant wood spider</name>
    <name type="synonym">Nephila maculata</name>
    <dbReference type="NCBI Taxonomy" id="299642"/>
    <lineage>
        <taxon>Eukaryota</taxon>
        <taxon>Metazoa</taxon>
        <taxon>Ecdysozoa</taxon>
        <taxon>Arthropoda</taxon>
        <taxon>Chelicerata</taxon>
        <taxon>Arachnida</taxon>
        <taxon>Araneae</taxon>
        <taxon>Araneomorphae</taxon>
        <taxon>Entelegynae</taxon>
        <taxon>Araneoidea</taxon>
        <taxon>Nephilidae</taxon>
        <taxon>Nephila</taxon>
    </lineage>
</organism>
<dbReference type="GO" id="GO:0004497">
    <property type="term" value="F:monooxygenase activity"/>
    <property type="evidence" value="ECO:0007669"/>
    <property type="project" value="UniProtKB-KW"/>
</dbReference>
<evidence type="ECO:0000256" key="5">
    <source>
        <dbReference type="ARBA" id="ARBA00022617"/>
    </source>
</evidence>
<dbReference type="GO" id="GO:0020037">
    <property type="term" value="F:heme binding"/>
    <property type="evidence" value="ECO:0007669"/>
    <property type="project" value="InterPro"/>
</dbReference>
<dbReference type="InterPro" id="IPR017972">
    <property type="entry name" value="Cyt_P450_CS"/>
</dbReference>
<dbReference type="PANTHER" id="PTHR24291">
    <property type="entry name" value="CYTOCHROME P450 FAMILY 4"/>
    <property type="match status" value="1"/>
</dbReference>
<feature type="binding site" description="axial binding residue" evidence="11">
    <location>
        <position position="101"/>
    </location>
    <ligand>
        <name>heme</name>
        <dbReference type="ChEBI" id="CHEBI:30413"/>
    </ligand>
    <ligandPart>
        <name>Fe</name>
        <dbReference type="ChEBI" id="CHEBI:18248"/>
    </ligandPart>
</feature>